<dbReference type="Pfam" id="PF00012">
    <property type="entry name" value="HSP70"/>
    <property type="match status" value="1"/>
</dbReference>
<keyword evidence="3" id="KW-0143">Chaperone</keyword>
<keyword evidence="2" id="KW-0067">ATP-binding</keyword>
<dbReference type="EMBL" id="KC513604">
    <property type="protein sequence ID" value="AGE94853.1"/>
    <property type="molecule type" value="Genomic_DNA"/>
</dbReference>
<dbReference type="InterPro" id="IPR013126">
    <property type="entry name" value="Hsp_70_fam"/>
</dbReference>
<dbReference type="VEuPathDB" id="MicrosporidiaDB:M970_111830"/>
<reference evidence="5" key="1">
    <citation type="journal article" date="2013" name="Eukaryot. Cell">
        <title>Extremely Reduced Levels of Heterozygosity in the Vertebrate Pathogen Encephalitozoon cuniculi.</title>
        <authorList>
            <person name="Selman M."/>
            <person name="Sak B."/>
            <person name="Kvac M."/>
            <person name="Farinelli L."/>
            <person name="Weiss L.M."/>
            <person name="Corradi N."/>
        </authorList>
    </citation>
    <scope>NUCLEOTIDE SEQUENCE</scope>
</reference>
<evidence type="ECO:0000313" key="5">
    <source>
        <dbReference type="EMBL" id="AGE94853.1"/>
    </source>
</evidence>
<dbReference type="Gene3D" id="3.90.640.10">
    <property type="entry name" value="Actin, Chain A, domain 4"/>
    <property type="match status" value="1"/>
</dbReference>
<dbReference type="PANTHER" id="PTHR45639">
    <property type="entry name" value="HSC70CB, ISOFORM G-RELATED"/>
    <property type="match status" value="1"/>
</dbReference>
<dbReference type="GO" id="GO:0034663">
    <property type="term" value="C:endoplasmic reticulum chaperone complex"/>
    <property type="evidence" value="ECO:0007669"/>
    <property type="project" value="TreeGrafter"/>
</dbReference>
<keyword evidence="1" id="KW-0547">Nucleotide-binding</keyword>
<dbReference type="GO" id="GO:0030968">
    <property type="term" value="P:endoplasmic reticulum unfolded protein response"/>
    <property type="evidence" value="ECO:0007669"/>
    <property type="project" value="TreeGrafter"/>
</dbReference>
<evidence type="ECO:0000256" key="2">
    <source>
        <dbReference type="ARBA" id="ARBA00022840"/>
    </source>
</evidence>
<evidence type="ECO:0000256" key="1">
    <source>
        <dbReference type="ARBA" id="ARBA00022741"/>
    </source>
</evidence>
<dbReference type="VEuPathDB" id="MicrosporidiaDB:AEWD_111830"/>
<accession>M1K232</accession>
<evidence type="ECO:0000256" key="3">
    <source>
        <dbReference type="ARBA" id="ARBA00023186"/>
    </source>
</evidence>
<dbReference type="VEuPathDB" id="MicrosporidiaDB:AEWR_111830"/>
<feature type="region of interest" description="Disordered" evidence="4">
    <location>
        <begin position="620"/>
        <end position="664"/>
    </location>
</feature>
<feature type="compositionally biased region" description="Basic and acidic residues" evidence="4">
    <location>
        <begin position="620"/>
        <end position="633"/>
    </location>
</feature>
<feature type="compositionally biased region" description="Acidic residues" evidence="4">
    <location>
        <begin position="648"/>
        <end position="664"/>
    </location>
</feature>
<dbReference type="AlphaFoldDB" id="M1K232"/>
<dbReference type="VEuPathDB" id="MicrosporidiaDB:AEWQ_111830"/>
<gene>
    <name evidence="5" type="ORF">ECU11_1830</name>
</gene>
<dbReference type="GO" id="GO:0005524">
    <property type="term" value="F:ATP binding"/>
    <property type="evidence" value="ECO:0007669"/>
    <property type="project" value="UniProtKB-KW"/>
</dbReference>
<protein>
    <submittedName>
        <fullName evidence="5">Dnak-like protein</fullName>
    </submittedName>
</protein>
<name>M1K232_ENCCN</name>
<dbReference type="SUPFAM" id="SSF53067">
    <property type="entry name" value="Actin-like ATPase domain"/>
    <property type="match status" value="2"/>
</dbReference>
<dbReference type="GO" id="GO:0140662">
    <property type="term" value="F:ATP-dependent protein folding chaperone"/>
    <property type="evidence" value="ECO:0007669"/>
    <property type="project" value="InterPro"/>
</dbReference>
<dbReference type="Gene3D" id="3.30.420.40">
    <property type="match status" value="2"/>
</dbReference>
<dbReference type="InterPro" id="IPR043129">
    <property type="entry name" value="ATPase_NBD"/>
</dbReference>
<dbReference type="VEuPathDB" id="MicrosporidiaDB:ECU11_1830"/>
<organism evidence="5">
    <name type="scientific">Encephalitozoon cuniculi</name>
    <name type="common">Microsporidian parasite</name>
    <dbReference type="NCBI Taxonomy" id="6035"/>
    <lineage>
        <taxon>Eukaryota</taxon>
        <taxon>Fungi</taxon>
        <taxon>Fungi incertae sedis</taxon>
        <taxon>Microsporidia</taxon>
        <taxon>Unikaryonidae</taxon>
        <taxon>Encephalitozoon</taxon>
    </lineage>
</organism>
<evidence type="ECO:0000256" key="4">
    <source>
        <dbReference type="SAM" id="MobiDB-lite"/>
    </source>
</evidence>
<proteinExistence type="predicted"/>
<dbReference type="PANTHER" id="PTHR45639:SF3">
    <property type="entry name" value="HYPOXIA UP-REGULATED PROTEIN 1"/>
    <property type="match status" value="1"/>
</dbReference>
<sequence length="664" mass="75850">MVTLALMEFVGIDIGNYKTVIASSKENGKVYGDEQGKRSIRTVMELSTPVRRFGNGVTNDVEQSLDLRSRSFRDALEDKKGWGNLAMFMKYIDRVVKKNTPTHPPICMAVPAYFKERERRILVDIANTMDFKLEGLITDISAIAMFACVRRENMPSEFLLFDFGFSKTTAGLFSFEKNVLKPLYMKTVRVGSMQFDEKLIDIIVEKHSLEKSRLVREKIKRNLDKIKTTLNSTKCCNIQLFITENPLEVIITQEEYRNAVKSYLSDLDSFVSSVIKETEFNGLVEVVGGNSISFLIKEMLRDKVEYQVTLDVSDSTAIGAALGMACMSLRTRYSLHDIVGREISIRIQGEDVSPTVIFKSTELVEGNPKIVTYNRKESFVLEILEDGEVISTLNVMKGETKETKAIHVSFSIGKFGTVCVNSVECEESVDYEYKPFRISDIDLDDIKALEMKYRDGELGLERIGTMRNELETMAVGLGDALYNKFGKITNDEELNTVREVAMDLFDMPQSETVGQEEEVRNTILSKLEFISKKLSDYRDAAVEDLKKHKDMINEFRKEYGSVFTPSFYKLQGLLYKVDEYLKDFDLNLFNVKLFDESFIMEIKGDIQKYLEKAKLEIEEKRKEEERKSKKENAQEGTSSKPESKEESEAKEDNDEESDVASIDE</sequence>